<feature type="compositionally biased region" description="Acidic residues" evidence="1">
    <location>
        <begin position="404"/>
        <end position="419"/>
    </location>
</feature>
<reference evidence="2" key="1">
    <citation type="journal article" date="2018" name="Genome Biol. Evol.">
        <title>Genomics and development of Lentinus tigrinus, a white-rot wood-decaying mushroom with dimorphic fruiting bodies.</title>
        <authorList>
            <person name="Wu B."/>
            <person name="Xu Z."/>
            <person name="Knudson A."/>
            <person name="Carlson A."/>
            <person name="Chen N."/>
            <person name="Kovaka S."/>
            <person name="LaButti K."/>
            <person name="Lipzen A."/>
            <person name="Pennachio C."/>
            <person name="Riley R."/>
            <person name="Schakwitz W."/>
            <person name="Umezawa K."/>
            <person name="Ohm R.A."/>
            <person name="Grigoriev I.V."/>
            <person name="Nagy L.G."/>
            <person name="Gibbons J."/>
            <person name="Hibbett D."/>
        </authorList>
    </citation>
    <scope>NUCLEOTIDE SEQUENCE [LARGE SCALE GENOMIC DNA]</scope>
    <source>
        <strain evidence="2">ALCF2SS1-6</strain>
    </source>
</reference>
<name>A0A5C2T5V2_9APHY</name>
<accession>A0A5C2T5V2</accession>
<protein>
    <submittedName>
        <fullName evidence="2">Uncharacterized protein</fullName>
    </submittedName>
</protein>
<dbReference type="Proteomes" id="UP000313359">
    <property type="component" value="Unassembled WGS sequence"/>
</dbReference>
<dbReference type="OrthoDB" id="3194584at2759"/>
<dbReference type="STRING" id="1328759.A0A5C2T5V2"/>
<dbReference type="AlphaFoldDB" id="A0A5C2T5V2"/>
<feature type="region of interest" description="Disordered" evidence="1">
    <location>
        <begin position="464"/>
        <end position="485"/>
    </location>
</feature>
<feature type="region of interest" description="Disordered" evidence="1">
    <location>
        <begin position="193"/>
        <end position="316"/>
    </location>
</feature>
<feature type="compositionally biased region" description="Basic and acidic residues" evidence="1">
    <location>
        <begin position="574"/>
        <end position="587"/>
    </location>
</feature>
<feature type="region of interest" description="Disordered" evidence="1">
    <location>
        <begin position="384"/>
        <end position="441"/>
    </location>
</feature>
<feature type="compositionally biased region" description="Polar residues" evidence="1">
    <location>
        <begin position="244"/>
        <end position="259"/>
    </location>
</feature>
<feature type="compositionally biased region" description="Basic and acidic residues" evidence="1">
    <location>
        <begin position="281"/>
        <end position="291"/>
    </location>
</feature>
<evidence type="ECO:0000313" key="2">
    <source>
        <dbReference type="EMBL" id="RPD67266.1"/>
    </source>
</evidence>
<gene>
    <name evidence="2" type="ORF">L227DRAFT_19009</name>
</gene>
<organism evidence="2 3">
    <name type="scientific">Lentinus tigrinus ALCF2SS1-6</name>
    <dbReference type="NCBI Taxonomy" id="1328759"/>
    <lineage>
        <taxon>Eukaryota</taxon>
        <taxon>Fungi</taxon>
        <taxon>Dikarya</taxon>
        <taxon>Basidiomycota</taxon>
        <taxon>Agaricomycotina</taxon>
        <taxon>Agaricomycetes</taxon>
        <taxon>Polyporales</taxon>
        <taxon>Polyporaceae</taxon>
        <taxon>Lentinus</taxon>
    </lineage>
</organism>
<evidence type="ECO:0000313" key="3">
    <source>
        <dbReference type="Proteomes" id="UP000313359"/>
    </source>
</evidence>
<evidence type="ECO:0000256" key="1">
    <source>
        <dbReference type="SAM" id="MobiDB-lite"/>
    </source>
</evidence>
<keyword evidence="3" id="KW-1185">Reference proteome</keyword>
<feature type="compositionally biased region" description="Acidic residues" evidence="1">
    <location>
        <begin position="588"/>
        <end position="601"/>
    </location>
</feature>
<feature type="compositionally biased region" description="Polar residues" evidence="1">
    <location>
        <begin position="193"/>
        <end position="202"/>
    </location>
</feature>
<feature type="region of interest" description="Disordered" evidence="1">
    <location>
        <begin position="109"/>
        <end position="128"/>
    </location>
</feature>
<dbReference type="EMBL" id="ML122250">
    <property type="protein sequence ID" value="RPD67266.1"/>
    <property type="molecule type" value="Genomic_DNA"/>
</dbReference>
<sequence>MNPNSFNPLNAQGVPGMMNQVPTVAFFPGQPVQGQGVPMQMPQAQQQPPGMQFVWQGQWPQMMMTGGQQWGQPPLQGGMAQMPQFAQGSSSQTAADEIATAVAKALALQDSKRSAGSGSTPAGSDPRDEQTLIEALKKGYAQGLTTRQAIETLHNVNNHSQSSWKDFYLDHDKELYNKIHGLGLAITSSLNPHRDSVSQATGPSHVRQQLPRAKPLYLSSSPGKMRSDVRFRGTSPDSAPSGARSRNASEQSKSWTRSLPRSKDRDRGEAAKPSPMPQRSKRGDPVDEYHAETYIPPFSGSKKPKPPRRVSGDDGFKFTDDDKIFLIHYLRWRVLQANVPSKAEVFEELAKQTHHSADAWRRHWQQNAELPDRILAQGKKRYNMEHSATPSSDEEDAVMHEEDGREDEEEKESSDDEPSVEGTSRVAPTVVRQRRRGRVTAGFKVTDDDLHAMAKYKAERLKGWSDFPSKQGPWKEFSERPGNGKRTLNAWFCAARDHAAELADYVREYLREAESESNEEPTPPQQDDPQPSSPFGSRTPSQKTEHKVSTPRKRPAEPSSASEGVAQATKRIKQQQDKSNAKRKEEDVKEDEYEADVVEIA</sequence>
<feature type="compositionally biased region" description="Basic and acidic residues" evidence="1">
    <location>
        <begin position="261"/>
        <end position="270"/>
    </location>
</feature>
<feature type="region of interest" description="Disordered" evidence="1">
    <location>
        <begin position="509"/>
        <end position="601"/>
    </location>
</feature>
<proteinExistence type="predicted"/>